<dbReference type="Proteomes" id="UP000247233">
    <property type="component" value="Unassembled WGS sequence"/>
</dbReference>
<evidence type="ECO:0000256" key="3">
    <source>
        <dbReference type="PROSITE-ProRule" id="PRU00023"/>
    </source>
</evidence>
<keyword evidence="2 3" id="KW-0040">ANK repeat</keyword>
<dbReference type="RefSeq" id="XP_025398400.1">
    <property type="nucleotide sequence ID" value="XM_025547185.1"/>
</dbReference>
<dbReference type="VEuPathDB" id="FungiDB:BO70DRAFT_407656"/>
<dbReference type="PANTHER" id="PTHR24198">
    <property type="entry name" value="ANKYRIN REPEAT AND PROTEIN KINASE DOMAIN-CONTAINING PROTEIN"/>
    <property type="match status" value="1"/>
</dbReference>
<dbReference type="AlphaFoldDB" id="A0A317W4R6"/>
<gene>
    <name evidence="5" type="ORF">BO70DRAFT_407656</name>
</gene>
<dbReference type="InterPro" id="IPR036770">
    <property type="entry name" value="Ankyrin_rpt-contain_sf"/>
</dbReference>
<organism evidence="5 6">
    <name type="scientific">Aspergillus heteromorphus CBS 117.55</name>
    <dbReference type="NCBI Taxonomy" id="1448321"/>
    <lineage>
        <taxon>Eukaryota</taxon>
        <taxon>Fungi</taxon>
        <taxon>Dikarya</taxon>
        <taxon>Ascomycota</taxon>
        <taxon>Pezizomycotina</taxon>
        <taxon>Eurotiomycetes</taxon>
        <taxon>Eurotiomycetidae</taxon>
        <taxon>Eurotiales</taxon>
        <taxon>Aspergillaceae</taxon>
        <taxon>Aspergillus</taxon>
        <taxon>Aspergillus subgen. Circumdati</taxon>
    </lineage>
</organism>
<dbReference type="Pfam" id="PF12796">
    <property type="entry name" value="Ank_2"/>
    <property type="match status" value="1"/>
</dbReference>
<dbReference type="GeneID" id="37069422"/>
<evidence type="ECO:0000313" key="5">
    <source>
        <dbReference type="EMBL" id="PWY79180.1"/>
    </source>
</evidence>
<dbReference type="PANTHER" id="PTHR24198:SF165">
    <property type="entry name" value="ANKYRIN REPEAT-CONTAINING PROTEIN-RELATED"/>
    <property type="match status" value="1"/>
</dbReference>
<dbReference type="PROSITE" id="PS50088">
    <property type="entry name" value="ANK_REPEAT"/>
    <property type="match status" value="1"/>
</dbReference>
<feature type="region of interest" description="Disordered" evidence="4">
    <location>
        <begin position="1"/>
        <end position="24"/>
    </location>
</feature>
<dbReference type="PROSITE" id="PS50297">
    <property type="entry name" value="ANK_REP_REGION"/>
    <property type="match status" value="1"/>
</dbReference>
<sequence length="446" mass="50871">MSADESMRDGSVPVEQMDDEGRSVERMMTGYLSEEEMEDLTTSVDMMEVSSPPQEMEDDNPSEQDMDYLFEPLPTYILYPLIQAMGKESVYRAFDRCEPVREEFNTQVRDKVLNDMMTYDAPAGYNPHEQTDFSSKWWYQYISSGAPVQFILDAIDSGDEQAVRRWLDGEMVDNNANPEDSSTMANLTLQFGQLSVANLLRSRRAEVNNGYPGNMTDLDHIFWDPFLLKMGRHELMRVMQLLIGVGEHFTRLEVMVALLRNPDARQLLSKAVVNDQGILDLRNRTGYTVLHMAAGYGTLDCCRDLVEQAPWLLTAESCEGVTPLHVAIIQGNQDTALYLIEGGTLLQRSTFCVYTEAFMACVMKKKRVVRELLHARHWDAYSKAQWGSDAQLGSIVSYRSYDDTLGTCIDGALGEHRIHWPSYRNQLVAKLRDIAYHGIRFDRGNW</sequence>
<evidence type="ECO:0000313" key="6">
    <source>
        <dbReference type="Proteomes" id="UP000247233"/>
    </source>
</evidence>
<evidence type="ECO:0000256" key="1">
    <source>
        <dbReference type="ARBA" id="ARBA00022737"/>
    </source>
</evidence>
<dbReference type="EMBL" id="MSFL01000016">
    <property type="protein sequence ID" value="PWY79180.1"/>
    <property type="molecule type" value="Genomic_DNA"/>
</dbReference>
<dbReference type="SUPFAM" id="SSF48403">
    <property type="entry name" value="Ankyrin repeat"/>
    <property type="match status" value="1"/>
</dbReference>
<comment type="caution">
    <text evidence="5">The sequence shown here is derived from an EMBL/GenBank/DDBJ whole genome shotgun (WGS) entry which is preliminary data.</text>
</comment>
<feature type="repeat" description="ANK" evidence="3">
    <location>
        <begin position="319"/>
        <end position="343"/>
    </location>
</feature>
<keyword evidence="1" id="KW-0677">Repeat</keyword>
<protein>
    <submittedName>
        <fullName evidence="5">Ankyrin</fullName>
    </submittedName>
</protein>
<proteinExistence type="predicted"/>
<evidence type="ECO:0000256" key="4">
    <source>
        <dbReference type="SAM" id="MobiDB-lite"/>
    </source>
</evidence>
<dbReference type="InterPro" id="IPR002110">
    <property type="entry name" value="Ankyrin_rpt"/>
</dbReference>
<dbReference type="SMART" id="SM00248">
    <property type="entry name" value="ANK"/>
    <property type="match status" value="3"/>
</dbReference>
<reference evidence="5 6" key="1">
    <citation type="submission" date="2016-12" db="EMBL/GenBank/DDBJ databases">
        <title>The genomes of Aspergillus section Nigri reveals drivers in fungal speciation.</title>
        <authorList>
            <consortium name="DOE Joint Genome Institute"/>
            <person name="Vesth T.C."/>
            <person name="Nybo J."/>
            <person name="Theobald S."/>
            <person name="Brandl J."/>
            <person name="Frisvad J.C."/>
            <person name="Nielsen K.F."/>
            <person name="Lyhne E.K."/>
            <person name="Kogle M.E."/>
            <person name="Kuo A."/>
            <person name="Riley R."/>
            <person name="Clum A."/>
            <person name="Nolan M."/>
            <person name="Lipzen A."/>
            <person name="Salamov A."/>
            <person name="Henrissat B."/>
            <person name="Wiebenga A."/>
            <person name="De Vries R.P."/>
            <person name="Grigoriev I.V."/>
            <person name="Mortensen U.H."/>
            <person name="Andersen M.R."/>
            <person name="Baker S.E."/>
        </authorList>
    </citation>
    <scope>NUCLEOTIDE SEQUENCE [LARGE SCALE GENOMIC DNA]</scope>
    <source>
        <strain evidence="5 6">CBS 117.55</strain>
    </source>
</reference>
<dbReference type="Gene3D" id="1.25.40.20">
    <property type="entry name" value="Ankyrin repeat-containing domain"/>
    <property type="match status" value="1"/>
</dbReference>
<dbReference type="STRING" id="1448321.A0A317W4R6"/>
<accession>A0A317W4R6</accession>
<name>A0A317W4R6_9EURO</name>
<keyword evidence="6" id="KW-1185">Reference proteome</keyword>
<evidence type="ECO:0000256" key="2">
    <source>
        <dbReference type="ARBA" id="ARBA00023043"/>
    </source>
</evidence>
<dbReference type="OrthoDB" id="20872at2759"/>